<keyword evidence="3" id="KW-1185">Reference proteome</keyword>
<dbReference type="OrthoDB" id="6958576at2"/>
<reference evidence="2 3" key="1">
    <citation type="submission" date="2018-11" db="EMBL/GenBank/DDBJ databases">
        <title>Genomic Encyclopedia of Type Strains, Phase IV (KMG-IV): sequencing the most valuable type-strain genomes for metagenomic binning, comparative biology and taxonomic classification.</title>
        <authorList>
            <person name="Goeker M."/>
        </authorList>
    </citation>
    <scope>NUCLEOTIDE SEQUENCE [LARGE SCALE GENOMIC DNA]</scope>
    <source>
        <strain evidence="2 3">DSM 100316</strain>
    </source>
</reference>
<feature type="region of interest" description="Disordered" evidence="1">
    <location>
        <begin position="92"/>
        <end position="121"/>
    </location>
</feature>
<dbReference type="AlphaFoldDB" id="A0A3N2DYT7"/>
<comment type="caution">
    <text evidence="2">The sequence shown here is derived from an EMBL/GenBank/DDBJ whole genome shotgun (WGS) entry which is preliminary data.</text>
</comment>
<dbReference type="EMBL" id="RKHR01000003">
    <property type="protein sequence ID" value="ROS05021.1"/>
    <property type="molecule type" value="Genomic_DNA"/>
</dbReference>
<protein>
    <submittedName>
        <fullName evidence="2">Uncharacterized protein</fullName>
    </submittedName>
</protein>
<sequence length="153" mass="17489">MADLHIHDFYKDCGLILIALYNHFPRPITLYVEDISGPDNIDQYGLHSERHLSCLGAILWLAEEGYIRYQQQVKQEAFDGCGITHKTLRLLTEPQRSLPSKDQHSTESSLPPSQRQERNSRINRLRSAIEARDSTATAAIARDLLFHGSEHHD</sequence>
<gene>
    <name evidence="2" type="ORF">EDC56_0543</name>
</gene>
<organism evidence="2 3">
    <name type="scientific">Sinobacterium caligoides</name>
    <dbReference type="NCBI Taxonomy" id="933926"/>
    <lineage>
        <taxon>Bacteria</taxon>
        <taxon>Pseudomonadati</taxon>
        <taxon>Pseudomonadota</taxon>
        <taxon>Gammaproteobacteria</taxon>
        <taxon>Cellvibrionales</taxon>
        <taxon>Spongiibacteraceae</taxon>
        <taxon>Sinobacterium</taxon>
    </lineage>
</organism>
<evidence type="ECO:0000313" key="3">
    <source>
        <dbReference type="Proteomes" id="UP000275394"/>
    </source>
</evidence>
<accession>A0A3N2DYT7</accession>
<evidence type="ECO:0000313" key="2">
    <source>
        <dbReference type="EMBL" id="ROS05021.1"/>
    </source>
</evidence>
<evidence type="ECO:0000256" key="1">
    <source>
        <dbReference type="SAM" id="MobiDB-lite"/>
    </source>
</evidence>
<proteinExistence type="predicted"/>
<dbReference type="RefSeq" id="WP_123710970.1">
    <property type="nucleotide sequence ID" value="NZ_RKHR01000003.1"/>
</dbReference>
<name>A0A3N2DYT7_9GAMM</name>
<dbReference type="Proteomes" id="UP000275394">
    <property type="component" value="Unassembled WGS sequence"/>
</dbReference>